<evidence type="ECO:0000313" key="2">
    <source>
        <dbReference type="EMBL" id="CCI86976.1"/>
    </source>
</evidence>
<accession>I7LD23</accession>
<evidence type="ECO:0000313" key="3">
    <source>
        <dbReference type="Proteomes" id="UP000009326"/>
    </source>
</evidence>
<dbReference type="RefSeq" id="WP_008473072.1">
    <property type="nucleotide sequence ID" value="NZ_AYZO01000014.1"/>
</dbReference>
<sequence>MLKRTLLKQGVMPDQIDNQDYFDLLEVLSAPDELVPDFADTSSNNSSSYDNVKWAD</sequence>
<name>I7LD23_9LACO</name>
<protein>
    <submittedName>
        <fullName evidence="2">Uncharacterized protein</fullName>
    </submittedName>
</protein>
<organism evidence="2 3">
    <name type="scientific">Lactobacillus gigeriorum DSM 23908 = CRBIP 24.85</name>
    <dbReference type="NCBI Taxonomy" id="1423751"/>
    <lineage>
        <taxon>Bacteria</taxon>
        <taxon>Bacillati</taxon>
        <taxon>Bacillota</taxon>
        <taxon>Bacilli</taxon>
        <taxon>Lactobacillales</taxon>
        <taxon>Lactobacillaceae</taxon>
        <taxon>Lactobacillus</taxon>
    </lineage>
</organism>
<feature type="region of interest" description="Disordered" evidence="1">
    <location>
        <begin position="35"/>
        <end position="56"/>
    </location>
</feature>
<dbReference type="EMBL" id="CAKC01000044">
    <property type="protein sequence ID" value="CCI86976.1"/>
    <property type="molecule type" value="Genomic_DNA"/>
</dbReference>
<gene>
    <name evidence="2" type="ORF">BN52_01330</name>
</gene>
<proteinExistence type="predicted"/>
<dbReference type="AlphaFoldDB" id="I7LD23"/>
<comment type="caution">
    <text evidence="2">The sequence shown here is derived from an EMBL/GenBank/DDBJ whole genome shotgun (WGS) entry which is preliminary data.</text>
</comment>
<evidence type="ECO:0000256" key="1">
    <source>
        <dbReference type="SAM" id="MobiDB-lite"/>
    </source>
</evidence>
<dbReference type="Proteomes" id="UP000009326">
    <property type="component" value="Unassembled WGS sequence"/>
</dbReference>
<reference evidence="2 3" key="1">
    <citation type="submission" date="2012-06" db="EMBL/GenBank/DDBJ databases">
        <title>Draft genome sequence of Lactobacillus gigeriorum CRBIP 24.85T, isolated from chicken crop.</title>
        <authorList>
            <person name="Cousin S."/>
            <person name="Ma L."/>
            <person name="Creno S."/>
            <person name="Clermont D."/>
            <person name="Loux V."/>
            <person name="Bizet C."/>
            <person name="Bouchier C."/>
        </authorList>
    </citation>
    <scope>NUCLEOTIDE SEQUENCE [LARGE SCALE GENOMIC DNA]</scope>
    <source>
        <strain evidence="3">CRBIP 24.85T</strain>
    </source>
</reference>